<evidence type="ECO:0000313" key="1">
    <source>
        <dbReference type="EMBL" id="CAG8799703.1"/>
    </source>
</evidence>
<protein>
    <submittedName>
        <fullName evidence="1">25737_t:CDS:1</fullName>
    </submittedName>
</protein>
<evidence type="ECO:0000313" key="2">
    <source>
        <dbReference type="Proteomes" id="UP000789920"/>
    </source>
</evidence>
<gene>
    <name evidence="1" type="ORF">RPERSI_LOCUS20776</name>
</gene>
<name>A0ACA9RMP5_9GLOM</name>
<comment type="caution">
    <text evidence="1">The sequence shown here is derived from an EMBL/GenBank/DDBJ whole genome shotgun (WGS) entry which is preliminary data.</text>
</comment>
<dbReference type="EMBL" id="CAJVQC010059348">
    <property type="protein sequence ID" value="CAG8799703.1"/>
    <property type="molecule type" value="Genomic_DNA"/>
</dbReference>
<feature type="non-terminal residue" evidence="1">
    <location>
        <position position="1"/>
    </location>
</feature>
<dbReference type="Proteomes" id="UP000789920">
    <property type="component" value="Unassembled WGS sequence"/>
</dbReference>
<organism evidence="1 2">
    <name type="scientific">Racocetra persica</name>
    <dbReference type="NCBI Taxonomy" id="160502"/>
    <lineage>
        <taxon>Eukaryota</taxon>
        <taxon>Fungi</taxon>
        <taxon>Fungi incertae sedis</taxon>
        <taxon>Mucoromycota</taxon>
        <taxon>Glomeromycotina</taxon>
        <taxon>Glomeromycetes</taxon>
        <taxon>Diversisporales</taxon>
        <taxon>Gigasporaceae</taxon>
        <taxon>Racocetra</taxon>
    </lineage>
</organism>
<proteinExistence type="predicted"/>
<reference evidence="1" key="1">
    <citation type="submission" date="2021-06" db="EMBL/GenBank/DDBJ databases">
        <authorList>
            <person name="Kallberg Y."/>
            <person name="Tangrot J."/>
            <person name="Rosling A."/>
        </authorList>
    </citation>
    <scope>NUCLEOTIDE SEQUENCE</scope>
    <source>
        <strain evidence="1">MA461A</strain>
    </source>
</reference>
<accession>A0ACA9RMP5</accession>
<feature type="non-terminal residue" evidence="1">
    <location>
        <position position="49"/>
    </location>
</feature>
<keyword evidence="2" id="KW-1185">Reference proteome</keyword>
<sequence length="49" mass="6009">LSREFYCQYYPYEQFKEFLSVDPALRIMYDNYDGLRSQNITTTELCINR</sequence>